<dbReference type="Proteomes" id="UP000016930">
    <property type="component" value="Unassembled WGS sequence"/>
</dbReference>
<organism evidence="1 2">
    <name type="scientific">Ceriporiopsis subvermispora (strain B)</name>
    <name type="common">White-rot fungus</name>
    <name type="synonym">Gelatoporia subvermispora</name>
    <dbReference type="NCBI Taxonomy" id="914234"/>
    <lineage>
        <taxon>Eukaryota</taxon>
        <taxon>Fungi</taxon>
        <taxon>Dikarya</taxon>
        <taxon>Basidiomycota</taxon>
        <taxon>Agaricomycotina</taxon>
        <taxon>Agaricomycetes</taxon>
        <taxon>Polyporales</taxon>
        <taxon>Gelatoporiaceae</taxon>
        <taxon>Gelatoporia</taxon>
    </lineage>
</organism>
<gene>
    <name evidence="1" type="ORF">CERSUDRAFT_125159</name>
</gene>
<keyword evidence="2" id="KW-1185">Reference proteome</keyword>
<reference evidence="1 2" key="1">
    <citation type="journal article" date="2012" name="Proc. Natl. Acad. Sci. U.S.A.">
        <title>Comparative genomics of Ceriporiopsis subvermispora and Phanerochaete chrysosporium provide insight into selective ligninolysis.</title>
        <authorList>
            <person name="Fernandez-Fueyo E."/>
            <person name="Ruiz-Duenas F.J."/>
            <person name="Ferreira P."/>
            <person name="Floudas D."/>
            <person name="Hibbett D.S."/>
            <person name="Canessa P."/>
            <person name="Larrondo L.F."/>
            <person name="James T.Y."/>
            <person name="Seelenfreund D."/>
            <person name="Lobos S."/>
            <person name="Polanco R."/>
            <person name="Tello M."/>
            <person name="Honda Y."/>
            <person name="Watanabe T."/>
            <person name="Watanabe T."/>
            <person name="Ryu J.S."/>
            <person name="Kubicek C.P."/>
            <person name="Schmoll M."/>
            <person name="Gaskell J."/>
            <person name="Hammel K.E."/>
            <person name="St John F.J."/>
            <person name="Vanden Wymelenberg A."/>
            <person name="Sabat G."/>
            <person name="Splinter BonDurant S."/>
            <person name="Syed K."/>
            <person name="Yadav J.S."/>
            <person name="Doddapaneni H."/>
            <person name="Subramanian V."/>
            <person name="Lavin J.L."/>
            <person name="Oguiza J.A."/>
            <person name="Perez G."/>
            <person name="Pisabarro A.G."/>
            <person name="Ramirez L."/>
            <person name="Santoyo F."/>
            <person name="Master E."/>
            <person name="Coutinho P.M."/>
            <person name="Henrissat B."/>
            <person name="Lombard V."/>
            <person name="Magnuson J.K."/>
            <person name="Kuees U."/>
            <person name="Hori C."/>
            <person name="Igarashi K."/>
            <person name="Samejima M."/>
            <person name="Held B.W."/>
            <person name="Barry K.W."/>
            <person name="LaButti K.M."/>
            <person name="Lapidus A."/>
            <person name="Lindquist E.A."/>
            <person name="Lucas S.M."/>
            <person name="Riley R."/>
            <person name="Salamov A.A."/>
            <person name="Hoffmeister D."/>
            <person name="Schwenk D."/>
            <person name="Hadar Y."/>
            <person name="Yarden O."/>
            <person name="de Vries R.P."/>
            <person name="Wiebenga A."/>
            <person name="Stenlid J."/>
            <person name="Eastwood D."/>
            <person name="Grigoriev I.V."/>
            <person name="Berka R.M."/>
            <person name="Blanchette R.A."/>
            <person name="Kersten P."/>
            <person name="Martinez A.T."/>
            <person name="Vicuna R."/>
            <person name="Cullen D."/>
        </authorList>
    </citation>
    <scope>NUCLEOTIDE SEQUENCE [LARGE SCALE GENOMIC DNA]</scope>
    <source>
        <strain evidence="1 2">B</strain>
    </source>
</reference>
<name>M2R9U2_CERS8</name>
<evidence type="ECO:0000313" key="1">
    <source>
        <dbReference type="EMBL" id="EMD35217.1"/>
    </source>
</evidence>
<evidence type="ECO:0000313" key="2">
    <source>
        <dbReference type="Proteomes" id="UP000016930"/>
    </source>
</evidence>
<accession>M2R9U2</accession>
<proteinExistence type="predicted"/>
<dbReference type="HOGENOM" id="CLU_1740289_0_0_1"/>
<protein>
    <submittedName>
        <fullName evidence="1">Uncharacterized protein</fullName>
    </submittedName>
</protein>
<dbReference type="EMBL" id="KB445801">
    <property type="protein sequence ID" value="EMD35217.1"/>
    <property type="molecule type" value="Genomic_DNA"/>
</dbReference>
<sequence>MATGGFPDAVISLNKITVKLVVSTSHNHAASRTGVTHKAIVRRNGRLQVHCKGLEARALWEVLDKEVGDFPDFYHSLHGSVPSYIHLGAYHARIGYGIDERERAARHDISAKVGGGEYPQLMSRGRNIAIIVQGLQFGVRDAQASQGGLV</sequence>
<dbReference type="AlphaFoldDB" id="M2R9U2"/>